<dbReference type="PROSITE" id="PS51186">
    <property type="entry name" value="GNAT"/>
    <property type="match status" value="1"/>
</dbReference>
<dbReference type="GO" id="GO:0016747">
    <property type="term" value="F:acyltransferase activity, transferring groups other than amino-acyl groups"/>
    <property type="evidence" value="ECO:0007669"/>
    <property type="project" value="InterPro"/>
</dbReference>
<dbReference type="InterPro" id="IPR051531">
    <property type="entry name" value="N-acetyltransferase"/>
</dbReference>
<dbReference type="PANTHER" id="PTHR43792:SF1">
    <property type="entry name" value="N-ACETYLTRANSFERASE DOMAIN-CONTAINING PROTEIN"/>
    <property type="match status" value="1"/>
</dbReference>
<dbReference type="PANTHER" id="PTHR43792">
    <property type="entry name" value="GNAT FAMILY, PUTATIVE (AFU_ORTHOLOGUE AFUA_3G00765)-RELATED-RELATED"/>
    <property type="match status" value="1"/>
</dbReference>
<proteinExistence type="predicted"/>
<evidence type="ECO:0000313" key="3">
    <source>
        <dbReference type="Proteomes" id="UP000887320"/>
    </source>
</evidence>
<comment type="caution">
    <text evidence="2">The sequence shown here is derived from an EMBL/GenBank/DDBJ whole genome shotgun (WGS) entry which is preliminary data.</text>
</comment>
<reference evidence="2" key="1">
    <citation type="submission" date="2021-07" db="EMBL/GenBank/DDBJ databases">
        <authorList>
            <person name="Fernandez M."/>
            <person name="Pereira P."/>
            <person name="Torres Tejerizo G.A."/>
            <person name="Gonzalez P."/>
            <person name="Agostini E."/>
        </authorList>
    </citation>
    <scope>NUCLEOTIDE SEQUENCE</scope>
    <source>
        <strain evidence="2">SFC 500-1A</strain>
    </source>
</reference>
<dbReference type="EMBL" id="JAHWXT010000009">
    <property type="protein sequence ID" value="MCF0266678.1"/>
    <property type="molecule type" value="Genomic_DNA"/>
</dbReference>
<protein>
    <submittedName>
        <fullName evidence="2">GNAT family N-acetyltransferase</fullName>
    </submittedName>
</protein>
<name>A0A8X8GG57_ACIGI</name>
<dbReference type="InterPro" id="IPR000182">
    <property type="entry name" value="GNAT_dom"/>
</dbReference>
<evidence type="ECO:0000259" key="1">
    <source>
        <dbReference type="PROSITE" id="PS51186"/>
    </source>
</evidence>
<dbReference type="Gene3D" id="3.40.630.30">
    <property type="match status" value="1"/>
</dbReference>
<dbReference type="SUPFAM" id="SSF55729">
    <property type="entry name" value="Acyl-CoA N-acyltransferases (Nat)"/>
    <property type="match status" value="1"/>
</dbReference>
<accession>A0A8X8GG57</accession>
<organism evidence="2 3">
    <name type="scientific">Acinetobacter guillouiae</name>
    <name type="common">Acinetobacter genomosp. 11</name>
    <dbReference type="NCBI Taxonomy" id="106649"/>
    <lineage>
        <taxon>Bacteria</taxon>
        <taxon>Pseudomonadati</taxon>
        <taxon>Pseudomonadota</taxon>
        <taxon>Gammaproteobacteria</taxon>
        <taxon>Moraxellales</taxon>
        <taxon>Moraxellaceae</taxon>
        <taxon>Acinetobacter</taxon>
    </lineage>
</organism>
<dbReference type="InterPro" id="IPR016181">
    <property type="entry name" value="Acyl_CoA_acyltransferase"/>
</dbReference>
<evidence type="ECO:0000313" key="2">
    <source>
        <dbReference type="EMBL" id="MCF0266678.1"/>
    </source>
</evidence>
<dbReference type="Pfam" id="PF13302">
    <property type="entry name" value="Acetyltransf_3"/>
    <property type="match status" value="1"/>
</dbReference>
<dbReference type="RefSeq" id="WP_166782277.1">
    <property type="nucleotide sequence ID" value="NZ_JAHWXT010000009.1"/>
</dbReference>
<feature type="domain" description="N-acetyltransferase" evidence="1">
    <location>
        <begin position="7"/>
        <end position="164"/>
    </location>
</feature>
<dbReference type="Proteomes" id="UP000887320">
    <property type="component" value="Unassembled WGS sequence"/>
</dbReference>
<sequence length="164" mass="19079">MIETERLILKPFMEKDLLEISALFQDEDFMAFSPNGVLTTESAIGRFWEIEKHYKEYGYAKMAIFLKATQQIIGYCGFEKCVLNGNQTVELGFRLLKQERRKGYIKEAAIKLCEDIQARGFQSVIAFSELNNAAAHQLLFKLGFIQRHASHFFNMQVIFFEKIF</sequence>
<dbReference type="AlphaFoldDB" id="A0A8X8GG57"/>
<gene>
    <name evidence="2" type="ORF">KW868_19690</name>
</gene>